<sequence length="80" mass="9460">MDYYKSEIAYLVSLIMQLKACAPQSVIDRLGIQKAEKYLDRPEIADWDWEDETSENQFLFLTFLQVNICICEMALEQFKD</sequence>
<dbReference type="RefSeq" id="WP_099293457.1">
    <property type="nucleotide sequence ID" value="NZ_JACOOH010000005.1"/>
</dbReference>
<protein>
    <submittedName>
        <fullName evidence="1">Uncharacterized protein</fullName>
    </submittedName>
</protein>
<name>A0ABR7D2J6_9BACT</name>
<accession>A0ABR7D2J6</accession>
<reference evidence="1 2" key="1">
    <citation type="submission" date="2020-08" db="EMBL/GenBank/DDBJ databases">
        <title>Genome public.</title>
        <authorList>
            <person name="Liu C."/>
            <person name="Sun Q."/>
        </authorList>
    </citation>
    <scope>NUCLEOTIDE SEQUENCE [LARGE SCALE GENOMIC DNA]</scope>
    <source>
        <strain evidence="1 2">NSJ-56</strain>
    </source>
</reference>
<organism evidence="1 2">
    <name type="scientific">Butyricimonas hominis</name>
    <dbReference type="NCBI Taxonomy" id="2763032"/>
    <lineage>
        <taxon>Bacteria</taxon>
        <taxon>Pseudomonadati</taxon>
        <taxon>Bacteroidota</taxon>
        <taxon>Bacteroidia</taxon>
        <taxon>Bacteroidales</taxon>
        <taxon>Odoribacteraceae</taxon>
        <taxon>Butyricimonas</taxon>
    </lineage>
</organism>
<comment type="caution">
    <text evidence="1">The sequence shown here is derived from an EMBL/GenBank/DDBJ whole genome shotgun (WGS) entry which is preliminary data.</text>
</comment>
<dbReference type="Proteomes" id="UP000646484">
    <property type="component" value="Unassembled WGS sequence"/>
</dbReference>
<gene>
    <name evidence="1" type="ORF">H8S64_12840</name>
</gene>
<evidence type="ECO:0000313" key="1">
    <source>
        <dbReference type="EMBL" id="MBC5621987.1"/>
    </source>
</evidence>
<evidence type="ECO:0000313" key="2">
    <source>
        <dbReference type="Proteomes" id="UP000646484"/>
    </source>
</evidence>
<keyword evidence="2" id="KW-1185">Reference proteome</keyword>
<dbReference type="EMBL" id="JACOOH010000005">
    <property type="protein sequence ID" value="MBC5621987.1"/>
    <property type="molecule type" value="Genomic_DNA"/>
</dbReference>
<proteinExistence type="predicted"/>